<evidence type="ECO:0000313" key="3">
    <source>
        <dbReference type="EMBL" id="SDU47780.1"/>
    </source>
</evidence>
<keyword evidence="2" id="KW-0812">Transmembrane</keyword>
<dbReference type="RefSeq" id="WP_046772956.1">
    <property type="nucleotide sequence ID" value="NZ_LBMC01000090.1"/>
</dbReference>
<keyword evidence="2" id="KW-0472">Membrane</keyword>
<keyword evidence="2" id="KW-1133">Transmembrane helix</keyword>
<evidence type="ECO:0000256" key="1">
    <source>
        <dbReference type="SAM" id="MobiDB-lite"/>
    </source>
</evidence>
<feature type="compositionally biased region" description="Basic and acidic residues" evidence="1">
    <location>
        <begin position="247"/>
        <end position="262"/>
    </location>
</feature>
<feature type="compositionally biased region" description="Basic and acidic residues" evidence="1">
    <location>
        <begin position="222"/>
        <end position="238"/>
    </location>
</feature>
<sequence>MNRTTVTDDATVEAILRGVRILPGGHDLAELTALSEAVDAIRGSADEAVPPTAELARRIVLGDFAGIAPTPPPRHHTVRVRLRRRVAAMSLRTRAVVGLAAIFTGFTGVAAAGALPDTAQQRVESVIETVTPITFDEPDEFGQDVAEDAQDGGVDGQEVSDDAQDLGNKPDGPGEGHEPGLPGLPTTVPTTPGEHRPDDPGKPDDVPGTDPTVPEQRPTDPSADHADPPVTPDERPADPADPPSGAEDQRRAELPEPGEQRP</sequence>
<dbReference type="Proteomes" id="UP000182977">
    <property type="component" value="Chromosome I"/>
</dbReference>
<accession>A0A1H2IUE6</accession>
<evidence type="ECO:0000313" key="4">
    <source>
        <dbReference type="Proteomes" id="UP000182977"/>
    </source>
</evidence>
<feature type="compositionally biased region" description="Low complexity" evidence="1">
    <location>
        <begin position="179"/>
        <end position="192"/>
    </location>
</feature>
<dbReference type="STRING" id="419479.SAMN04488563_2024"/>
<gene>
    <name evidence="3" type="ORF">SAMN04488563_2024</name>
</gene>
<dbReference type="AlphaFoldDB" id="A0A1H2IUE6"/>
<organism evidence="3 4">
    <name type="scientific">Jiangella alkaliphila</name>
    <dbReference type="NCBI Taxonomy" id="419479"/>
    <lineage>
        <taxon>Bacteria</taxon>
        <taxon>Bacillati</taxon>
        <taxon>Actinomycetota</taxon>
        <taxon>Actinomycetes</taxon>
        <taxon>Jiangellales</taxon>
        <taxon>Jiangellaceae</taxon>
        <taxon>Jiangella</taxon>
    </lineage>
</organism>
<feature type="transmembrane region" description="Helical" evidence="2">
    <location>
        <begin position="91"/>
        <end position="115"/>
    </location>
</feature>
<feature type="region of interest" description="Disordered" evidence="1">
    <location>
        <begin position="145"/>
        <end position="262"/>
    </location>
</feature>
<feature type="compositionally biased region" description="Basic and acidic residues" evidence="1">
    <location>
        <begin position="193"/>
        <end position="205"/>
    </location>
</feature>
<dbReference type="EMBL" id="LT629791">
    <property type="protein sequence ID" value="SDU47780.1"/>
    <property type="molecule type" value="Genomic_DNA"/>
</dbReference>
<keyword evidence="4" id="KW-1185">Reference proteome</keyword>
<name>A0A1H2IUE6_9ACTN</name>
<reference evidence="4" key="1">
    <citation type="submission" date="2016-10" db="EMBL/GenBank/DDBJ databases">
        <authorList>
            <person name="Varghese N."/>
            <person name="Submissions S."/>
        </authorList>
    </citation>
    <scope>NUCLEOTIDE SEQUENCE [LARGE SCALE GENOMIC DNA]</scope>
    <source>
        <strain evidence="4">DSM 45079</strain>
    </source>
</reference>
<evidence type="ECO:0000256" key="2">
    <source>
        <dbReference type="SAM" id="Phobius"/>
    </source>
</evidence>
<proteinExistence type="predicted"/>
<dbReference type="OrthoDB" id="5194844at2"/>
<protein>
    <submittedName>
        <fullName evidence="3">Uncharacterized protein</fullName>
    </submittedName>
</protein>